<comment type="subcellular location">
    <subcellularLocation>
        <location evidence="1">Periplasm</location>
    </subcellularLocation>
</comment>
<dbReference type="Pfam" id="PF00034">
    <property type="entry name" value="Cytochrom_C"/>
    <property type="match status" value="2"/>
</dbReference>
<evidence type="ECO:0000313" key="11">
    <source>
        <dbReference type="EMBL" id="MDT0497501.1"/>
    </source>
</evidence>
<keyword evidence="6" id="KW-0249">Electron transport</keyword>
<gene>
    <name evidence="11" type="ORF">RM530_09015</name>
</gene>
<dbReference type="PROSITE" id="PS51007">
    <property type="entry name" value="CYTC"/>
    <property type="match status" value="2"/>
</dbReference>
<evidence type="ECO:0000256" key="8">
    <source>
        <dbReference type="PROSITE-ProRule" id="PRU00433"/>
    </source>
</evidence>
<dbReference type="InterPro" id="IPR024167">
    <property type="entry name" value="Cytochrome_c4-like"/>
</dbReference>
<dbReference type="EMBL" id="JAVRIC010000010">
    <property type="protein sequence ID" value="MDT0497501.1"/>
    <property type="molecule type" value="Genomic_DNA"/>
</dbReference>
<dbReference type="PIRSF" id="PIRSF000005">
    <property type="entry name" value="Cytochrome_c4"/>
    <property type="match status" value="1"/>
</dbReference>
<dbReference type="Gene3D" id="1.10.760.10">
    <property type="entry name" value="Cytochrome c-like domain"/>
    <property type="match status" value="2"/>
</dbReference>
<evidence type="ECO:0000256" key="4">
    <source>
        <dbReference type="ARBA" id="ARBA00022723"/>
    </source>
</evidence>
<keyword evidence="3 8" id="KW-0349">Heme</keyword>
<keyword evidence="5" id="KW-0574">Periplasm</keyword>
<dbReference type="PANTHER" id="PTHR33751:SF9">
    <property type="entry name" value="CYTOCHROME C4"/>
    <property type="match status" value="1"/>
</dbReference>
<organism evidence="11 12">
    <name type="scientific">Banduia mediterranea</name>
    <dbReference type="NCBI Taxonomy" id="3075609"/>
    <lineage>
        <taxon>Bacteria</taxon>
        <taxon>Pseudomonadati</taxon>
        <taxon>Pseudomonadota</taxon>
        <taxon>Gammaproteobacteria</taxon>
        <taxon>Nevskiales</taxon>
        <taxon>Algiphilaceae</taxon>
        <taxon>Banduia</taxon>
    </lineage>
</organism>
<keyword evidence="2" id="KW-0813">Transport</keyword>
<dbReference type="RefSeq" id="WP_311364892.1">
    <property type="nucleotide sequence ID" value="NZ_JAVRIC010000010.1"/>
</dbReference>
<dbReference type="PANTHER" id="PTHR33751">
    <property type="entry name" value="CBB3-TYPE CYTOCHROME C OXIDASE SUBUNIT FIXP"/>
    <property type="match status" value="1"/>
</dbReference>
<evidence type="ECO:0000256" key="7">
    <source>
        <dbReference type="ARBA" id="ARBA00023004"/>
    </source>
</evidence>
<comment type="caution">
    <text evidence="11">The sequence shown here is derived from an EMBL/GenBank/DDBJ whole genome shotgun (WGS) entry which is preliminary data.</text>
</comment>
<keyword evidence="4 8" id="KW-0479">Metal-binding</keyword>
<reference evidence="11 12" key="1">
    <citation type="submission" date="2023-09" db="EMBL/GenBank/DDBJ databases">
        <authorList>
            <person name="Rey-Velasco X."/>
        </authorList>
    </citation>
    <scope>NUCLEOTIDE SEQUENCE [LARGE SCALE GENOMIC DNA]</scope>
    <source>
        <strain evidence="11 12">W345</strain>
    </source>
</reference>
<evidence type="ECO:0000313" key="12">
    <source>
        <dbReference type="Proteomes" id="UP001254608"/>
    </source>
</evidence>
<feature type="domain" description="Cytochrome c" evidence="10">
    <location>
        <begin position="12"/>
        <end position="90"/>
    </location>
</feature>
<evidence type="ECO:0000256" key="6">
    <source>
        <dbReference type="ARBA" id="ARBA00022982"/>
    </source>
</evidence>
<dbReference type="InterPro" id="IPR009056">
    <property type="entry name" value="Cyt_c-like_dom"/>
</dbReference>
<keyword evidence="12" id="KW-1185">Reference proteome</keyword>
<name>A0ABU2WI04_9GAMM</name>
<dbReference type="InterPro" id="IPR050597">
    <property type="entry name" value="Cytochrome_c_Oxidase_Subunit"/>
</dbReference>
<feature type="region of interest" description="Disordered" evidence="9">
    <location>
        <begin position="114"/>
        <end position="142"/>
    </location>
</feature>
<sequence length="202" mass="21335">MDLRGAPAVLAGDPQAGEDKAGTCQACHGPAGHSVVPTFPVLAGLPQSYLYFQLAEFRSGIRSNPVMSAQAQGLSEQDMLDLAAYFSAQDAKPLDASAEDQLIARGRAVFAQGDSRQGIPPCQGCHGADGRGPRPQTASTRTPWHSFPSLAGQQSAYVLSQLKAFKSGERDSNSNARVMQGVVQGMDEATMRALAEYVKTLP</sequence>
<evidence type="ECO:0000256" key="5">
    <source>
        <dbReference type="ARBA" id="ARBA00022764"/>
    </source>
</evidence>
<evidence type="ECO:0000256" key="2">
    <source>
        <dbReference type="ARBA" id="ARBA00022448"/>
    </source>
</evidence>
<evidence type="ECO:0000259" key="10">
    <source>
        <dbReference type="PROSITE" id="PS51007"/>
    </source>
</evidence>
<evidence type="ECO:0000256" key="9">
    <source>
        <dbReference type="SAM" id="MobiDB-lite"/>
    </source>
</evidence>
<evidence type="ECO:0000256" key="1">
    <source>
        <dbReference type="ARBA" id="ARBA00004418"/>
    </source>
</evidence>
<feature type="domain" description="Cytochrome c" evidence="10">
    <location>
        <begin position="101"/>
        <end position="202"/>
    </location>
</feature>
<proteinExistence type="predicted"/>
<keyword evidence="7 8" id="KW-0408">Iron</keyword>
<accession>A0ABU2WI04</accession>
<dbReference type="InterPro" id="IPR036909">
    <property type="entry name" value="Cyt_c-like_dom_sf"/>
</dbReference>
<evidence type="ECO:0000256" key="3">
    <source>
        <dbReference type="ARBA" id="ARBA00022617"/>
    </source>
</evidence>
<dbReference type="Proteomes" id="UP001254608">
    <property type="component" value="Unassembled WGS sequence"/>
</dbReference>
<dbReference type="SUPFAM" id="SSF46626">
    <property type="entry name" value="Cytochrome c"/>
    <property type="match status" value="2"/>
</dbReference>
<protein>
    <submittedName>
        <fullName evidence="11">C-type cytochrome</fullName>
    </submittedName>
</protein>